<dbReference type="EMBL" id="HBHT01000463">
    <property type="protein sequence ID" value="CAD9939793.1"/>
    <property type="molecule type" value="Transcribed_RNA"/>
</dbReference>
<evidence type="ECO:0000313" key="1">
    <source>
        <dbReference type="EMBL" id="CAD9939791.1"/>
    </source>
</evidence>
<gene>
    <name evidence="1" type="ORF">APAL1065_LOCUS274</name>
    <name evidence="2" type="ORF">APAL1065_LOCUS275</name>
</gene>
<organism evidence="1">
    <name type="scientific">Entomoneis paludosa</name>
    <dbReference type="NCBI Taxonomy" id="265537"/>
    <lineage>
        <taxon>Eukaryota</taxon>
        <taxon>Sar</taxon>
        <taxon>Stramenopiles</taxon>
        <taxon>Ochrophyta</taxon>
        <taxon>Bacillariophyta</taxon>
        <taxon>Bacillariophyceae</taxon>
        <taxon>Bacillariophycidae</taxon>
        <taxon>Entomoneidaceae</taxon>
        <taxon>Entomoneis</taxon>
    </lineage>
</organism>
<protein>
    <submittedName>
        <fullName evidence="1">Uncharacterized protein</fullName>
    </submittedName>
</protein>
<sequence length="109" mass="11974">MICVCSFSWGSKFQELADCGWSMMSSINRRRQSLQPLPSGTFYNSAKIHHLEESPMGIAPGCQTPQDTPKSLMVLAVIRQKERVERIRSVSLPLAGCIMTDTGSSAALL</sequence>
<dbReference type="AlphaFoldDB" id="A0A6U2WMH8"/>
<proteinExistence type="predicted"/>
<reference evidence="1" key="1">
    <citation type="submission" date="2021-01" db="EMBL/GenBank/DDBJ databases">
        <authorList>
            <person name="Corre E."/>
            <person name="Pelletier E."/>
            <person name="Niang G."/>
            <person name="Scheremetjew M."/>
            <person name="Finn R."/>
            <person name="Kale V."/>
            <person name="Holt S."/>
            <person name="Cochrane G."/>
            <person name="Meng A."/>
            <person name="Brown T."/>
            <person name="Cohen L."/>
        </authorList>
    </citation>
    <scope>NUCLEOTIDE SEQUENCE</scope>
    <source>
        <strain evidence="1">CCMP125</strain>
    </source>
</reference>
<evidence type="ECO:0000313" key="2">
    <source>
        <dbReference type="EMBL" id="CAD9939793.1"/>
    </source>
</evidence>
<accession>A0A6U2WMH8</accession>
<name>A0A6U2WMH8_9STRA</name>
<dbReference type="EMBL" id="HBHT01000462">
    <property type="protein sequence ID" value="CAD9939791.1"/>
    <property type="molecule type" value="Transcribed_RNA"/>
</dbReference>